<name>A0ABT3ZNA8_9BURK</name>
<organism evidence="2 3">
    <name type="scientific">Robbsia betulipollinis</name>
    <dbReference type="NCBI Taxonomy" id="2981849"/>
    <lineage>
        <taxon>Bacteria</taxon>
        <taxon>Pseudomonadati</taxon>
        <taxon>Pseudomonadota</taxon>
        <taxon>Betaproteobacteria</taxon>
        <taxon>Burkholderiales</taxon>
        <taxon>Burkholderiaceae</taxon>
        <taxon>Robbsia</taxon>
    </lineage>
</organism>
<evidence type="ECO:0000256" key="1">
    <source>
        <dbReference type="SAM" id="Phobius"/>
    </source>
</evidence>
<keyword evidence="3" id="KW-1185">Reference proteome</keyword>
<gene>
    <name evidence="2" type="ORF">OVY01_11805</name>
</gene>
<keyword evidence="1" id="KW-1133">Transmembrane helix</keyword>
<reference evidence="2" key="1">
    <citation type="submission" date="2022-11" db="EMBL/GenBank/DDBJ databases">
        <title>Robbsia betulipollinis sp. nov., isolated from pollen of birch (Betula pendula).</title>
        <authorList>
            <person name="Shi H."/>
            <person name="Ambika Manirajan B."/>
            <person name="Ratering S."/>
            <person name="Geissler-Plaum R."/>
            <person name="Schnell S."/>
        </authorList>
    </citation>
    <scope>NUCLEOTIDE SEQUENCE</scope>
    <source>
        <strain evidence="2">Bb-Pol-6</strain>
    </source>
</reference>
<feature type="transmembrane region" description="Helical" evidence="1">
    <location>
        <begin position="40"/>
        <end position="62"/>
    </location>
</feature>
<proteinExistence type="predicted"/>
<keyword evidence="1" id="KW-0472">Membrane</keyword>
<keyword evidence="1" id="KW-0812">Transmembrane</keyword>
<dbReference type="RefSeq" id="WP_267847765.1">
    <property type="nucleotide sequence ID" value="NZ_JAPMXC010000002.1"/>
</dbReference>
<protein>
    <submittedName>
        <fullName evidence="2">Uncharacterized protein</fullName>
    </submittedName>
</protein>
<evidence type="ECO:0000313" key="3">
    <source>
        <dbReference type="Proteomes" id="UP001082899"/>
    </source>
</evidence>
<feature type="transmembrane region" description="Helical" evidence="1">
    <location>
        <begin position="12"/>
        <end position="34"/>
    </location>
</feature>
<evidence type="ECO:0000313" key="2">
    <source>
        <dbReference type="EMBL" id="MCY0387907.1"/>
    </source>
</evidence>
<sequence>MNAIAKRFNNATFFTVVMLIVFLINAVCGSRFVWSAAQHHNIPLVMLGLLGVSFFASTAGYMTPELFDKSK</sequence>
<dbReference type="EMBL" id="JAPMXC010000002">
    <property type="protein sequence ID" value="MCY0387907.1"/>
    <property type="molecule type" value="Genomic_DNA"/>
</dbReference>
<comment type="caution">
    <text evidence="2">The sequence shown here is derived from an EMBL/GenBank/DDBJ whole genome shotgun (WGS) entry which is preliminary data.</text>
</comment>
<accession>A0ABT3ZNA8</accession>
<dbReference type="Proteomes" id="UP001082899">
    <property type="component" value="Unassembled WGS sequence"/>
</dbReference>